<dbReference type="PROSITE" id="PS00957">
    <property type="entry name" value="NAD_G3PDH"/>
    <property type="match status" value="1"/>
</dbReference>
<reference evidence="7 8" key="1">
    <citation type="journal article" date="2013" name="BMC Genomics">
        <title>Reconstruction of the lipid metabolism for the microalga Monoraphidium neglectum from its genome sequence reveals characteristics suitable for biofuel production.</title>
        <authorList>
            <person name="Bogen C."/>
            <person name="Al-Dilaimi A."/>
            <person name="Albersmeier A."/>
            <person name="Wichmann J."/>
            <person name="Grundmann M."/>
            <person name="Rupp O."/>
            <person name="Lauersen K.J."/>
            <person name="Blifernez-Klassen O."/>
            <person name="Kalinowski J."/>
            <person name="Goesmann A."/>
            <person name="Mussgnug J.H."/>
            <person name="Kruse O."/>
        </authorList>
    </citation>
    <scope>NUCLEOTIDE SEQUENCE [LARGE SCALE GENOMIC DNA]</scope>
    <source>
        <strain evidence="7 8">SAG 48.87</strain>
    </source>
</reference>
<dbReference type="GO" id="GO:0005829">
    <property type="term" value="C:cytosol"/>
    <property type="evidence" value="ECO:0007669"/>
    <property type="project" value="TreeGrafter"/>
</dbReference>
<sequence>MVTVAARDEAVAGQVQQLLSAPFFRCYRTTDVIGVELGGALKNVLAIACGISDGLNLGHNARAALITRGLAEVTTMATAMGAHPLTMLGLGGIGDLVLTCTGDLSRNRTVGLRIGRGEKLADITASMGGSHAEGVLTSRSAYQLAQRSGLDLATIEGIYRVLHEGADPMTTVRENMSRELKHEVPVSLQQSLAGGGADAAAAAGASAAAAVPAGAAV</sequence>
<name>A0A0D2KQX4_9CHLO</name>
<dbReference type="FunFam" id="1.10.1040.10:FF:000001">
    <property type="entry name" value="Glycerol-3-phosphate dehydrogenase [NAD(P)+]"/>
    <property type="match status" value="1"/>
</dbReference>
<dbReference type="AlphaFoldDB" id="A0A0D2KQX4"/>
<dbReference type="GO" id="GO:0141152">
    <property type="term" value="F:glycerol-3-phosphate dehydrogenase (NAD+) activity"/>
    <property type="evidence" value="ECO:0007669"/>
    <property type="project" value="UniProtKB-EC"/>
</dbReference>
<gene>
    <name evidence="7" type="ORF">MNEG_9966</name>
</gene>
<dbReference type="InterPro" id="IPR006109">
    <property type="entry name" value="G3P_DH_NAD-dep_C"/>
</dbReference>
<dbReference type="InterPro" id="IPR006168">
    <property type="entry name" value="G3P_DH_NAD-dep"/>
</dbReference>
<keyword evidence="3 7" id="KW-0560">Oxidoreductase</keyword>
<dbReference type="SUPFAM" id="SSF48179">
    <property type="entry name" value="6-phosphogluconate dehydrogenase C-terminal domain-like"/>
    <property type="match status" value="1"/>
</dbReference>
<dbReference type="Proteomes" id="UP000054498">
    <property type="component" value="Unassembled WGS sequence"/>
</dbReference>
<keyword evidence="8" id="KW-1185">Reference proteome</keyword>
<evidence type="ECO:0000313" key="8">
    <source>
        <dbReference type="Proteomes" id="UP000054498"/>
    </source>
</evidence>
<dbReference type="RefSeq" id="XP_013897018.1">
    <property type="nucleotide sequence ID" value="XM_014041564.1"/>
</dbReference>
<dbReference type="PANTHER" id="PTHR11728:SF1">
    <property type="entry name" value="GLYCEROL-3-PHOSPHATE DEHYDROGENASE [NAD(+)] 2, CHLOROPLASTIC"/>
    <property type="match status" value="1"/>
</dbReference>
<dbReference type="STRING" id="145388.A0A0D2KQX4"/>
<protein>
    <recommendedName>
        <fullName evidence="2">glycerol-3-phosphate dehydrogenase (NAD(+))</fullName>
        <ecNumber evidence="2">1.1.1.8</ecNumber>
    </recommendedName>
</protein>
<evidence type="ECO:0000256" key="1">
    <source>
        <dbReference type="ARBA" id="ARBA00011009"/>
    </source>
</evidence>
<evidence type="ECO:0000313" key="7">
    <source>
        <dbReference type="EMBL" id="KIY97998.1"/>
    </source>
</evidence>
<proteinExistence type="inferred from homology"/>
<feature type="domain" description="Glycerol-3-phosphate dehydrogenase NAD-dependent C-terminal" evidence="6">
    <location>
        <begin position="31"/>
        <end position="172"/>
    </location>
</feature>
<dbReference type="GO" id="GO:0006072">
    <property type="term" value="P:glycerol-3-phosphate metabolic process"/>
    <property type="evidence" value="ECO:0007669"/>
    <property type="project" value="InterPro"/>
</dbReference>
<keyword evidence="4" id="KW-0520">NAD</keyword>
<dbReference type="EC" id="1.1.1.8" evidence="2"/>
<dbReference type="OrthoDB" id="10263760at2759"/>
<dbReference type="PANTHER" id="PTHR11728">
    <property type="entry name" value="GLYCEROL-3-PHOSPHATE DEHYDROGENASE"/>
    <property type="match status" value="1"/>
</dbReference>
<dbReference type="InterPro" id="IPR013328">
    <property type="entry name" value="6PGD_dom2"/>
</dbReference>
<dbReference type="KEGG" id="mng:MNEG_9966"/>
<dbReference type="NCBIfam" id="NF000940">
    <property type="entry name" value="PRK00094.1-2"/>
    <property type="match status" value="1"/>
</dbReference>
<dbReference type="InterPro" id="IPR008927">
    <property type="entry name" value="6-PGluconate_DH-like_C_sf"/>
</dbReference>
<dbReference type="PRINTS" id="PR00077">
    <property type="entry name" value="GPDHDRGNASE"/>
</dbReference>
<accession>A0A0D2KQX4</accession>
<comment type="catalytic activity">
    <reaction evidence="5">
        <text>sn-glycerol 3-phosphate + NAD(+) = dihydroxyacetone phosphate + NADH + H(+)</text>
        <dbReference type="Rhea" id="RHEA:11092"/>
        <dbReference type="ChEBI" id="CHEBI:15378"/>
        <dbReference type="ChEBI" id="CHEBI:57540"/>
        <dbReference type="ChEBI" id="CHEBI:57597"/>
        <dbReference type="ChEBI" id="CHEBI:57642"/>
        <dbReference type="ChEBI" id="CHEBI:57945"/>
        <dbReference type="EC" id="1.1.1.8"/>
    </reaction>
</comment>
<dbReference type="Gene3D" id="1.10.1040.10">
    <property type="entry name" value="N-(1-d-carboxylethyl)-l-norvaline Dehydrogenase, domain 2"/>
    <property type="match status" value="1"/>
</dbReference>
<comment type="similarity">
    <text evidence="1">Belongs to the NAD-dependent glycerol-3-phosphate dehydrogenase family.</text>
</comment>
<evidence type="ECO:0000256" key="3">
    <source>
        <dbReference type="ARBA" id="ARBA00023002"/>
    </source>
</evidence>
<evidence type="ECO:0000256" key="4">
    <source>
        <dbReference type="ARBA" id="ARBA00023027"/>
    </source>
</evidence>
<evidence type="ECO:0000256" key="2">
    <source>
        <dbReference type="ARBA" id="ARBA00013218"/>
    </source>
</evidence>
<dbReference type="Gene3D" id="3.40.50.720">
    <property type="entry name" value="NAD(P)-binding Rossmann-like Domain"/>
    <property type="match status" value="1"/>
</dbReference>
<evidence type="ECO:0000259" key="6">
    <source>
        <dbReference type="Pfam" id="PF07479"/>
    </source>
</evidence>
<dbReference type="Pfam" id="PF07479">
    <property type="entry name" value="NAD_Gly3P_dh_C"/>
    <property type="match status" value="1"/>
</dbReference>
<dbReference type="EMBL" id="KK102348">
    <property type="protein sequence ID" value="KIY97998.1"/>
    <property type="molecule type" value="Genomic_DNA"/>
</dbReference>
<organism evidence="7 8">
    <name type="scientific">Monoraphidium neglectum</name>
    <dbReference type="NCBI Taxonomy" id="145388"/>
    <lineage>
        <taxon>Eukaryota</taxon>
        <taxon>Viridiplantae</taxon>
        <taxon>Chlorophyta</taxon>
        <taxon>core chlorophytes</taxon>
        <taxon>Chlorophyceae</taxon>
        <taxon>CS clade</taxon>
        <taxon>Sphaeropleales</taxon>
        <taxon>Selenastraceae</taxon>
        <taxon>Monoraphidium</taxon>
    </lineage>
</organism>
<dbReference type="GeneID" id="25742841"/>
<evidence type="ECO:0000256" key="5">
    <source>
        <dbReference type="ARBA" id="ARBA00048683"/>
    </source>
</evidence>
<dbReference type="GO" id="GO:0005975">
    <property type="term" value="P:carbohydrate metabolic process"/>
    <property type="evidence" value="ECO:0007669"/>
    <property type="project" value="InterPro"/>
</dbReference>